<dbReference type="EMBL" id="SOZE01000003">
    <property type="protein sequence ID" value="TFF39531.1"/>
    <property type="molecule type" value="Genomic_DNA"/>
</dbReference>
<dbReference type="RefSeq" id="WP_134737903.1">
    <property type="nucleotide sequence ID" value="NZ_SOZE01000003.1"/>
</dbReference>
<name>A0A4Y8SLD9_9SPHI</name>
<accession>A0A4Y8SLD9</accession>
<keyword evidence="2" id="KW-1185">Reference proteome</keyword>
<gene>
    <name evidence="1" type="ORF">E2R66_03935</name>
</gene>
<evidence type="ECO:0000313" key="1">
    <source>
        <dbReference type="EMBL" id="TFF39531.1"/>
    </source>
</evidence>
<reference evidence="1 2" key="1">
    <citation type="journal article" date="2017" name="Int. J. Syst. Evol. Microbiol.">
        <title>Mucilaginibacterpsychrotolerans sp. nov., isolated from peatlands.</title>
        <authorList>
            <person name="Deng Y."/>
            <person name="Shen L."/>
            <person name="Xu B."/>
            <person name="Liu Y."/>
            <person name="Gu Z."/>
            <person name="Liu H."/>
            <person name="Zhou Y."/>
        </authorList>
    </citation>
    <scope>NUCLEOTIDE SEQUENCE [LARGE SCALE GENOMIC DNA]</scope>
    <source>
        <strain evidence="1 2">NH7-4</strain>
    </source>
</reference>
<dbReference type="Proteomes" id="UP000297540">
    <property type="component" value="Unassembled WGS sequence"/>
</dbReference>
<dbReference type="OrthoDB" id="887030at2"/>
<organism evidence="1 2">
    <name type="scientific">Mucilaginibacter psychrotolerans</name>
    <dbReference type="NCBI Taxonomy" id="1524096"/>
    <lineage>
        <taxon>Bacteria</taxon>
        <taxon>Pseudomonadati</taxon>
        <taxon>Bacteroidota</taxon>
        <taxon>Sphingobacteriia</taxon>
        <taxon>Sphingobacteriales</taxon>
        <taxon>Sphingobacteriaceae</taxon>
        <taxon>Mucilaginibacter</taxon>
    </lineage>
</organism>
<comment type="caution">
    <text evidence="1">The sequence shown here is derived from an EMBL/GenBank/DDBJ whole genome shotgun (WGS) entry which is preliminary data.</text>
</comment>
<evidence type="ECO:0000313" key="2">
    <source>
        <dbReference type="Proteomes" id="UP000297540"/>
    </source>
</evidence>
<dbReference type="AlphaFoldDB" id="A0A4Y8SLD9"/>
<sequence length="197" mass="22740">MAVLFTACNTGAKRGKDLSEKDLQYIRKLGLLDKDENIIQFDAQGATLWYSVKQGGSFFSDKRVAGYWVAQDERQKTKVDYAFYKDIDSIALKDRSTALTYASYLTVFKHDGTKFRAYINGNKQKVEYFYKSALGEWMKHRAIRPDASAPVVNRSKQIDVNTRQMMMTGKMDTTIYGNQIIYPFKDTSYKCESRVKY</sequence>
<protein>
    <submittedName>
        <fullName evidence="1">Uncharacterized protein</fullName>
    </submittedName>
</protein>
<proteinExistence type="predicted"/>